<dbReference type="GO" id="GO:0046872">
    <property type="term" value="F:metal ion binding"/>
    <property type="evidence" value="ECO:0007669"/>
    <property type="project" value="UniProtKB-KW"/>
</dbReference>
<evidence type="ECO:0000256" key="3">
    <source>
        <dbReference type="ARBA" id="ARBA00022723"/>
    </source>
</evidence>
<accession>A0AAT9FNR2</accession>
<comment type="similarity">
    <text evidence="2">Belongs to the sulfatase family.</text>
</comment>
<keyword evidence="3" id="KW-0479">Metal-binding</keyword>
<evidence type="ECO:0000256" key="7">
    <source>
        <dbReference type="SAM" id="SignalP"/>
    </source>
</evidence>
<keyword evidence="6" id="KW-0106">Calcium</keyword>
<reference evidence="9" key="1">
    <citation type="submission" date="2024-07" db="EMBL/GenBank/DDBJ databases">
        <title>Complete genome sequence of Verrucomicrobiaceae bacterium NT6N.</title>
        <authorList>
            <person name="Huang C."/>
            <person name="Takami H."/>
            <person name="Hamasaki K."/>
        </authorList>
    </citation>
    <scope>NUCLEOTIDE SEQUENCE</scope>
    <source>
        <strain evidence="9">NT6N</strain>
    </source>
</reference>
<evidence type="ECO:0000256" key="1">
    <source>
        <dbReference type="ARBA" id="ARBA00001913"/>
    </source>
</evidence>
<dbReference type="InterPro" id="IPR000917">
    <property type="entry name" value="Sulfatase_N"/>
</dbReference>
<evidence type="ECO:0000313" key="9">
    <source>
        <dbReference type="EMBL" id="BDS07547.1"/>
    </source>
</evidence>
<organism evidence="9">
    <name type="scientific">Oceaniferula spumae</name>
    <dbReference type="NCBI Taxonomy" id="2979115"/>
    <lineage>
        <taxon>Bacteria</taxon>
        <taxon>Pseudomonadati</taxon>
        <taxon>Verrucomicrobiota</taxon>
        <taxon>Verrucomicrobiia</taxon>
        <taxon>Verrucomicrobiales</taxon>
        <taxon>Verrucomicrobiaceae</taxon>
        <taxon>Oceaniferula</taxon>
    </lineage>
</organism>
<dbReference type="SUPFAM" id="SSF53649">
    <property type="entry name" value="Alkaline phosphatase-like"/>
    <property type="match status" value="1"/>
</dbReference>
<feature type="chain" id="PRO_5043916433" description="Sulfatase N-terminal domain-containing protein" evidence="7">
    <location>
        <begin position="24"/>
        <end position="467"/>
    </location>
</feature>
<dbReference type="Pfam" id="PF00884">
    <property type="entry name" value="Sulfatase"/>
    <property type="match status" value="1"/>
</dbReference>
<dbReference type="GO" id="GO:0005737">
    <property type="term" value="C:cytoplasm"/>
    <property type="evidence" value="ECO:0007669"/>
    <property type="project" value="TreeGrafter"/>
</dbReference>
<feature type="domain" description="Sulfatase N-terminal" evidence="8">
    <location>
        <begin position="26"/>
        <end position="370"/>
    </location>
</feature>
<dbReference type="PANTHER" id="PTHR45953:SF1">
    <property type="entry name" value="IDURONATE 2-SULFATASE"/>
    <property type="match status" value="1"/>
</dbReference>
<dbReference type="GO" id="GO:0004423">
    <property type="term" value="F:iduronate-2-sulfatase activity"/>
    <property type="evidence" value="ECO:0007669"/>
    <property type="project" value="InterPro"/>
</dbReference>
<keyword evidence="4 7" id="KW-0732">Signal</keyword>
<evidence type="ECO:0000256" key="5">
    <source>
        <dbReference type="ARBA" id="ARBA00022801"/>
    </source>
</evidence>
<name>A0AAT9FNR2_9BACT</name>
<protein>
    <recommendedName>
        <fullName evidence="8">Sulfatase N-terminal domain-containing protein</fullName>
    </recommendedName>
</protein>
<dbReference type="Gene3D" id="3.40.720.10">
    <property type="entry name" value="Alkaline Phosphatase, subunit A"/>
    <property type="match status" value="1"/>
</dbReference>
<evidence type="ECO:0000259" key="8">
    <source>
        <dbReference type="Pfam" id="PF00884"/>
    </source>
</evidence>
<feature type="signal peptide" evidence="7">
    <location>
        <begin position="1"/>
        <end position="23"/>
    </location>
</feature>
<dbReference type="PANTHER" id="PTHR45953">
    <property type="entry name" value="IDURONATE 2-SULFATASE"/>
    <property type="match status" value="1"/>
</dbReference>
<proteinExistence type="inferred from homology"/>
<evidence type="ECO:0000256" key="6">
    <source>
        <dbReference type="ARBA" id="ARBA00022837"/>
    </source>
</evidence>
<sequence>MKPIASLFLLMLQTVLISSQCLAEKPNVLFIAVDDLNDWAGYRGDKQVITPNMDKLAGQGVWFSNAYCQYALCGPSRASIMSGLYYHQLNSKKLQAPDQFVEDQAQAMGSELLHGYLKNHGYKTMAVGKIQHKHLAKKKLDLSGGRSGWASIKDKDGKKIKINFRSKKTLTDWAVYPFDEKKLTDSKSAKWAVERLQEKHDEPFMLIVGFLHPHVPWYVPQKYFDMYDKEKLKLPPYNPNDFDDLPAAAKGIINDGYPRTEWAKDENTWRDIIHAYMASITFADAKVGLVLDALEASPYRDNTIVILWSDHGYHMGEKNTFQKHTLWDRSAVAPLIIKAPKSVLKTKQTGSCDRVVSMVDLYPTLVDLCGLPPNKKVVGRSLKPLLENPSQAWNYPAFTFKNTGHRSVQFGPYRYIQYEDGSMELYDHRSDPNEWKNLAKSPEKQQVVKRLQAMFDKYKVFDQKLKN</sequence>
<keyword evidence="5" id="KW-0378">Hydrolase</keyword>
<gene>
    <name evidence="9" type="ORF">NT6N_25870</name>
</gene>
<dbReference type="AlphaFoldDB" id="A0AAT9FNR2"/>
<dbReference type="CDD" id="cd16030">
    <property type="entry name" value="iduronate-2-sulfatase"/>
    <property type="match status" value="1"/>
</dbReference>
<evidence type="ECO:0000256" key="4">
    <source>
        <dbReference type="ARBA" id="ARBA00022729"/>
    </source>
</evidence>
<dbReference type="InterPro" id="IPR017850">
    <property type="entry name" value="Alkaline_phosphatase_core_sf"/>
</dbReference>
<dbReference type="KEGG" id="osu:NT6N_25870"/>
<comment type="cofactor">
    <cofactor evidence="1">
        <name>Ca(2+)</name>
        <dbReference type="ChEBI" id="CHEBI:29108"/>
    </cofactor>
</comment>
<dbReference type="EMBL" id="AP026866">
    <property type="protein sequence ID" value="BDS07547.1"/>
    <property type="molecule type" value="Genomic_DNA"/>
</dbReference>
<evidence type="ECO:0000256" key="2">
    <source>
        <dbReference type="ARBA" id="ARBA00008779"/>
    </source>
</evidence>
<dbReference type="InterPro" id="IPR035874">
    <property type="entry name" value="IDS"/>
</dbReference>